<comment type="caution">
    <text evidence="1">The sequence shown here is derived from an EMBL/GenBank/DDBJ whole genome shotgun (WGS) entry which is preliminary data.</text>
</comment>
<dbReference type="NCBIfam" id="NF033530">
    <property type="entry name" value="lasso_PqqD_Strm"/>
    <property type="match status" value="1"/>
</dbReference>
<gene>
    <name evidence="1" type="ORF">ACFQZM_26295</name>
</gene>
<dbReference type="EMBL" id="JBHTGP010000013">
    <property type="protein sequence ID" value="MFD0688031.1"/>
    <property type="molecule type" value="Genomic_DNA"/>
</dbReference>
<sequence length="85" mass="9207">MGLRFRAGVATTDTDYGAVLLDERSGDYWQLNPTAAAAVRLLAGGRSVEEAAERLAEEFDVDRSRALSDVQELVEALRSARLVAP</sequence>
<accession>A0ABW2XUT1</accession>
<dbReference type="Pfam" id="PF05402">
    <property type="entry name" value="PqqD"/>
    <property type="match status" value="1"/>
</dbReference>
<dbReference type="RefSeq" id="WP_207399563.1">
    <property type="nucleotide sequence ID" value="NZ_CAACUY010000015.1"/>
</dbReference>
<dbReference type="Gene3D" id="1.10.10.1150">
    <property type="entry name" value="Coenzyme PQQ synthesis protein D (PqqD)"/>
    <property type="match status" value="1"/>
</dbReference>
<protein>
    <submittedName>
        <fullName evidence="1">Lasso peptide biosynthesis PqqD family chaperone</fullName>
    </submittedName>
</protein>
<evidence type="ECO:0000313" key="1">
    <source>
        <dbReference type="EMBL" id="MFD0688031.1"/>
    </source>
</evidence>
<keyword evidence="2" id="KW-1185">Reference proteome</keyword>
<dbReference type="InterPro" id="IPR008792">
    <property type="entry name" value="PQQD"/>
</dbReference>
<dbReference type="Proteomes" id="UP001597063">
    <property type="component" value="Unassembled WGS sequence"/>
</dbReference>
<organism evidence="1 2">
    <name type="scientific">Actinomadura fibrosa</name>
    <dbReference type="NCBI Taxonomy" id="111802"/>
    <lineage>
        <taxon>Bacteria</taxon>
        <taxon>Bacillati</taxon>
        <taxon>Actinomycetota</taxon>
        <taxon>Actinomycetes</taxon>
        <taxon>Streptosporangiales</taxon>
        <taxon>Thermomonosporaceae</taxon>
        <taxon>Actinomadura</taxon>
    </lineage>
</organism>
<dbReference type="InterPro" id="IPR041881">
    <property type="entry name" value="PqqD_sf"/>
</dbReference>
<name>A0ABW2XUT1_9ACTN</name>
<evidence type="ECO:0000313" key="2">
    <source>
        <dbReference type="Proteomes" id="UP001597063"/>
    </source>
</evidence>
<proteinExistence type="predicted"/>
<reference evidence="2" key="1">
    <citation type="journal article" date="2019" name="Int. J. Syst. Evol. Microbiol.">
        <title>The Global Catalogue of Microorganisms (GCM) 10K type strain sequencing project: providing services to taxonomists for standard genome sequencing and annotation.</title>
        <authorList>
            <consortium name="The Broad Institute Genomics Platform"/>
            <consortium name="The Broad Institute Genome Sequencing Center for Infectious Disease"/>
            <person name="Wu L."/>
            <person name="Ma J."/>
        </authorList>
    </citation>
    <scope>NUCLEOTIDE SEQUENCE [LARGE SCALE GENOMIC DNA]</scope>
    <source>
        <strain evidence="2">JCM 9371</strain>
    </source>
</reference>